<protein>
    <submittedName>
        <fullName evidence="2">Uncharacterized protein</fullName>
    </submittedName>
</protein>
<organism evidence="2 3">
    <name type="scientific">Trichonephila inaurata madagascariensis</name>
    <dbReference type="NCBI Taxonomy" id="2747483"/>
    <lineage>
        <taxon>Eukaryota</taxon>
        <taxon>Metazoa</taxon>
        <taxon>Ecdysozoa</taxon>
        <taxon>Arthropoda</taxon>
        <taxon>Chelicerata</taxon>
        <taxon>Arachnida</taxon>
        <taxon>Araneae</taxon>
        <taxon>Araneomorphae</taxon>
        <taxon>Entelegynae</taxon>
        <taxon>Araneoidea</taxon>
        <taxon>Nephilidae</taxon>
        <taxon>Trichonephila</taxon>
        <taxon>Trichonephila inaurata</taxon>
    </lineage>
</organism>
<evidence type="ECO:0000313" key="2">
    <source>
        <dbReference type="EMBL" id="GFS49691.1"/>
    </source>
</evidence>
<name>A0A8X6IKH7_9ARAC</name>
<gene>
    <name evidence="2" type="ORF">TNIN_208951</name>
</gene>
<proteinExistence type="predicted"/>
<keyword evidence="3" id="KW-1185">Reference proteome</keyword>
<sequence>MLDGYKRSYRPCWSRASVLFSTIAENICLGKPGATQEVIQATKLAHTNVLSFIEALPLTMSFPTSVIQHKPLDLSKRPENERPDITFLPPPPSSPRGFTNNEGCNQLLIKYPSSTEEG</sequence>
<comment type="caution">
    <text evidence="2">The sequence shown here is derived from an EMBL/GenBank/DDBJ whole genome shotgun (WGS) entry which is preliminary data.</text>
</comment>
<reference evidence="2" key="1">
    <citation type="submission" date="2020-08" db="EMBL/GenBank/DDBJ databases">
        <title>Multicomponent nature underlies the extraordinary mechanical properties of spider dragline silk.</title>
        <authorList>
            <person name="Kono N."/>
            <person name="Nakamura H."/>
            <person name="Mori M."/>
            <person name="Yoshida Y."/>
            <person name="Ohtoshi R."/>
            <person name="Malay A.D."/>
            <person name="Moran D.A.P."/>
            <person name="Tomita M."/>
            <person name="Numata K."/>
            <person name="Arakawa K."/>
        </authorList>
    </citation>
    <scope>NUCLEOTIDE SEQUENCE</scope>
</reference>
<dbReference type="Proteomes" id="UP000886998">
    <property type="component" value="Unassembled WGS sequence"/>
</dbReference>
<accession>A0A8X6IKH7</accession>
<evidence type="ECO:0000256" key="1">
    <source>
        <dbReference type="SAM" id="MobiDB-lite"/>
    </source>
</evidence>
<evidence type="ECO:0000313" key="3">
    <source>
        <dbReference type="Proteomes" id="UP000886998"/>
    </source>
</evidence>
<dbReference type="EMBL" id="BMAV01026354">
    <property type="protein sequence ID" value="GFS49691.1"/>
    <property type="molecule type" value="Genomic_DNA"/>
</dbReference>
<feature type="compositionally biased region" description="Basic and acidic residues" evidence="1">
    <location>
        <begin position="73"/>
        <end position="84"/>
    </location>
</feature>
<dbReference type="AlphaFoldDB" id="A0A8X6IKH7"/>
<feature type="region of interest" description="Disordered" evidence="1">
    <location>
        <begin position="73"/>
        <end position="103"/>
    </location>
</feature>